<evidence type="ECO:0000256" key="1">
    <source>
        <dbReference type="SAM" id="Phobius"/>
    </source>
</evidence>
<dbReference type="EMBL" id="FNVA01000008">
    <property type="protein sequence ID" value="SEG66439.1"/>
    <property type="molecule type" value="Genomic_DNA"/>
</dbReference>
<evidence type="ECO:0000313" key="2">
    <source>
        <dbReference type="EMBL" id="SEG66439.1"/>
    </source>
</evidence>
<feature type="transmembrane region" description="Helical" evidence="1">
    <location>
        <begin position="411"/>
        <end position="429"/>
    </location>
</feature>
<evidence type="ECO:0008006" key="4">
    <source>
        <dbReference type="Google" id="ProtNLM"/>
    </source>
</evidence>
<feature type="transmembrane region" description="Helical" evidence="1">
    <location>
        <begin position="265"/>
        <end position="288"/>
    </location>
</feature>
<keyword evidence="1" id="KW-1133">Transmembrane helix</keyword>
<feature type="transmembrane region" description="Helical" evidence="1">
    <location>
        <begin position="385"/>
        <end position="404"/>
    </location>
</feature>
<evidence type="ECO:0000313" key="3">
    <source>
        <dbReference type="Proteomes" id="UP000236728"/>
    </source>
</evidence>
<dbReference type="RefSeq" id="WP_160115267.1">
    <property type="nucleotide sequence ID" value="NZ_FNVA01000008.1"/>
</dbReference>
<dbReference type="Proteomes" id="UP000236728">
    <property type="component" value="Unassembled WGS sequence"/>
</dbReference>
<keyword evidence="3" id="KW-1185">Reference proteome</keyword>
<keyword evidence="1" id="KW-0472">Membrane</keyword>
<feature type="transmembrane region" description="Helical" evidence="1">
    <location>
        <begin position="127"/>
        <end position="146"/>
    </location>
</feature>
<dbReference type="AlphaFoldDB" id="A0A1H6C0D8"/>
<name>A0A1H6C0D8_9BACT</name>
<keyword evidence="1" id="KW-0812">Transmembrane</keyword>
<feature type="transmembrane region" description="Helical" evidence="1">
    <location>
        <begin position="221"/>
        <end position="244"/>
    </location>
</feature>
<feature type="transmembrane region" description="Helical" evidence="1">
    <location>
        <begin position="308"/>
        <end position="333"/>
    </location>
</feature>
<gene>
    <name evidence="2" type="ORF">SAMN05421819_4126</name>
</gene>
<proteinExistence type="predicted"/>
<reference evidence="2 3" key="1">
    <citation type="submission" date="2016-10" db="EMBL/GenBank/DDBJ databases">
        <authorList>
            <person name="de Groot N.N."/>
        </authorList>
    </citation>
    <scope>NUCLEOTIDE SEQUENCE [LARGE SCALE GENOMIC DNA]</scope>
    <source>
        <strain evidence="2 3">DSM 22489</strain>
    </source>
</reference>
<accession>A0A1H6C0D8</accession>
<feature type="transmembrane region" description="Helical" evidence="1">
    <location>
        <begin position="99"/>
        <end position="120"/>
    </location>
</feature>
<feature type="transmembrane region" description="Helical" evidence="1">
    <location>
        <begin position="360"/>
        <end position="379"/>
    </location>
</feature>
<feature type="transmembrane region" description="Helical" evidence="1">
    <location>
        <begin position="12"/>
        <end position="29"/>
    </location>
</feature>
<organism evidence="2 3">
    <name type="scientific">Bryocella elongata</name>
    <dbReference type="NCBI Taxonomy" id="863522"/>
    <lineage>
        <taxon>Bacteria</taxon>
        <taxon>Pseudomonadati</taxon>
        <taxon>Acidobacteriota</taxon>
        <taxon>Terriglobia</taxon>
        <taxon>Terriglobales</taxon>
        <taxon>Acidobacteriaceae</taxon>
        <taxon>Bryocella</taxon>
    </lineage>
</organism>
<feature type="transmembrane region" description="Helical" evidence="1">
    <location>
        <begin position="161"/>
        <end position="186"/>
    </location>
</feature>
<protein>
    <recommendedName>
        <fullName evidence="4">Dolichyl-phosphate-mannose-protein mannosyltransferase</fullName>
    </recommendedName>
</protein>
<sequence length="605" mass="66797">MRPSGRRNKRIALLWFAIVFVALMAFWQTCVRPYYVEPEYAEIANTTAMYHPHPADWFLGPVNRYATTYTEWTGLSRDFIRPVVAMDYYFWSRIFGSNFAAYLIGTYLCMAGLCGIVFYIAAEILELPLGLCHLCAALVFLSPANLEQERFQATFAPDPMAAFWMLAATLFFLQRRYVAAWILIALAVGTKETAWPLSIGMALLFFLTADRSRRARLLGGMAYLLPLATLLGLRVHAFGLQGIVKGDKTAAIIHSTPSIVSGHQSGIIAMVAAKLTSGPLGFVVARLSRWPFGLMTDSFQYNDRIVQTFSWFGSAFNLIFWAFVAGTILRYAIRRLTSDHELSARESVAKLWPSTLSPRSVQWTLIALTIASLVFPLRFASPPRYGAGTFPLLILTAATVIASRPQVLRRVFAWGYLAGVGTYGLVLMLSDATHGVAVYHRLGQLEASFLSALKSAHGHPVFVVDDVAGGENNSEAFRRALGQDVQVIRVNDLSTSCWYMPEDAPSPVQLSIDASRQGTDTLVIHSSITGCGGHQFFEVPGLPPDPIERTSEGFHMAYQLNPRENSQPTAGPAREMTARIDGVPADAVVIAPDFNRHAYVLVPIH</sequence>